<sequence>MDMAPQPASKLVLLLLSFYLVVLNFSIIPVKALNIGIQASSGLSLSKECSRKCESEFCNVPPFLRYGKYCGLLYSGCPGEKPCDGLDACCMKHDACIQAKNRCTTHEGFRADDYLSTECSQDLLDCITAFKRSGGKTFKGNTCSIGEVTKVMTVVIDAALLAGRYLHKP</sequence>
<name>A0ACC0Q0E4_RHOML</name>
<evidence type="ECO:0000313" key="2">
    <source>
        <dbReference type="Proteomes" id="UP001062846"/>
    </source>
</evidence>
<protein>
    <submittedName>
        <fullName evidence="1">Uncharacterized protein</fullName>
    </submittedName>
</protein>
<dbReference type="EMBL" id="CM046388">
    <property type="protein sequence ID" value="KAI8571301.1"/>
    <property type="molecule type" value="Genomic_DNA"/>
</dbReference>
<organism evidence="1 2">
    <name type="scientific">Rhododendron molle</name>
    <name type="common">Chinese azalea</name>
    <name type="synonym">Azalea mollis</name>
    <dbReference type="NCBI Taxonomy" id="49168"/>
    <lineage>
        <taxon>Eukaryota</taxon>
        <taxon>Viridiplantae</taxon>
        <taxon>Streptophyta</taxon>
        <taxon>Embryophyta</taxon>
        <taxon>Tracheophyta</taxon>
        <taxon>Spermatophyta</taxon>
        <taxon>Magnoliopsida</taxon>
        <taxon>eudicotyledons</taxon>
        <taxon>Gunneridae</taxon>
        <taxon>Pentapetalae</taxon>
        <taxon>asterids</taxon>
        <taxon>Ericales</taxon>
        <taxon>Ericaceae</taxon>
        <taxon>Ericoideae</taxon>
        <taxon>Rhodoreae</taxon>
        <taxon>Rhododendron</taxon>
    </lineage>
</organism>
<accession>A0ACC0Q0E4</accession>
<proteinExistence type="predicted"/>
<keyword evidence="2" id="KW-1185">Reference proteome</keyword>
<reference evidence="1" key="1">
    <citation type="submission" date="2022-02" db="EMBL/GenBank/DDBJ databases">
        <title>Plant Genome Project.</title>
        <authorList>
            <person name="Zhang R.-G."/>
        </authorList>
    </citation>
    <scope>NUCLEOTIDE SEQUENCE</scope>
    <source>
        <strain evidence="1">AT1</strain>
    </source>
</reference>
<comment type="caution">
    <text evidence="1">The sequence shown here is derived from an EMBL/GenBank/DDBJ whole genome shotgun (WGS) entry which is preliminary data.</text>
</comment>
<evidence type="ECO:0000313" key="1">
    <source>
        <dbReference type="EMBL" id="KAI8571301.1"/>
    </source>
</evidence>
<dbReference type="Proteomes" id="UP001062846">
    <property type="component" value="Chromosome 1"/>
</dbReference>
<gene>
    <name evidence="1" type="ORF">RHMOL_Rhmol01G0108900</name>
</gene>